<dbReference type="OMA" id="NDANMRC"/>
<evidence type="ECO:0000259" key="6">
    <source>
        <dbReference type="Pfam" id="PF17682"/>
    </source>
</evidence>
<dbReference type="EnsemblMetazoa" id="tetur01g09480.1">
    <property type="protein sequence ID" value="tetur01g09480.1"/>
    <property type="gene ID" value="tetur01g09480"/>
</dbReference>
<dbReference type="GO" id="GO:0006384">
    <property type="term" value="P:transcription initiation at RNA polymerase III promoter"/>
    <property type="evidence" value="ECO:0007669"/>
    <property type="project" value="InterPro"/>
</dbReference>
<evidence type="ECO:0008006" key="9">
    <source>
        <dbReference type="Google" id="ProtNLM"/>
    </source>
</evidence>
<reference evidence="8" key="1">
    <citation type="submission" date="2011-08" db="EMBL/GenBank/DDBJ databases">
        <authorList>
            <person name="Rombauts S."/>
        </authorList>
    </citation>
    <scope>NUCLEOTIDE SEQUENCE</scope>
    <source>
        <strain evidence="8">London</strain>
    </source>
</reference>
<dbReference type="InterPro" id="IPR019136">
    <property type="entry name" value="TF_IIIC_su-5_HTH"/>
</dbReference>
<dbReference type="GO" id="GO:0000127">
    <property type="term" value="C:transcription factor TFIIIC complex"/>
    <property type="evidence" value="ECO:0007669"/>
    <property type="project" value="InterPro"/>
</dbReference>
<dbReference type="Proteomes" id="UP000015104">
    <property type="component" value="Unassembled WGS sequence"/>
</dbReference>
<dbReference type="PANTHER" id="PTHR13230:SF5">
    <property type="entry name" value="GENERAL TRANSCRIPTION FACTOR 3C POLYPEPTIDE 5"/>
    <property type="match status" value="1"/>
</dbReference>
<dbReference type="Pfam" id="PF09734">
    <property type="entry name" value="Tau95"/>
    <property type="match status" value="1"/>
</dbReference>
<feature type="domain" description="Transcription factor IIIC subunit Tfc1/Sfc1 triple barrel" evidence="6">
    <location>
        <begin position="8"/>
        <end position="109"/>
    </location>
</feature>
<evidence type="ECO:0000256" key="2">
    <source>
        <dbReference type="ARBA" id="ARBA00023125"/>
    </source>
</evidence>
<dbReference type="GO" id="GO:0001003">
    <property type="term" value="F:RNA polymerase III type 2 promoter sequence-specific DNA binding"/>
    <property type="evidence" value="ECO:0007669"/>
    <property type="project" value="TreeGrafter"/>
</dbReference>
<organism evidence="7 8">
    <name type="scientific">Tetranychus urticae</name>
    <name type="common">Two-spotted spider mite</name>
    <dbReference type="NCBI Taxonomy" id="32264"/>
    <lineage>
        <taxon>Eukaryota</taxon>
        <taxon>Metazoa</taxon>
        <taxon>Ecdysozoa</taxon>
        <taxon>Arthropoda</taxon>
        <taxon>Chelicerata</taxon>
        <taxon>Arachnida</taxon>
        <taxon>Acari</taxon>
        <taxon>Acariformes</taxon>
        <taxon>Trombidiformes</taxon>
        <taxon>Prostigmata</taxon>
        <taxon>Eleutherengona</taxon>
        <taxon>Raphignathae</taxon>
        <taxon>Tetranychoidea</taxon>
        <taxon>Tetranychidae</taxon>
        <taxon>Tetranychus</taxon>
    </lineage>
</organism>
<gene>
    <name evidence="7" type="primary">107368121</name>
</gene>
<dbReference type="HOGENOM" id="CLU_087102_0_0_1"/>
<dbReference type="InterPro" id="IPR041499">
    <property type="entry name" value="Tfc1/Sfc1_N"/>
</dbReference>
<dbReference type="OrthoDB" id="5598268at2759"/>
<dbReference type="KEGG" id="tut:107368121"/>
<dbReference type="Pfam" id="PF17682">
    <property type="entry name" value="Tau95_N"/>
    <property type="match status" value="1"/>
</dbReference>
<evidence type="ECO:0000256" key="4">
    <source>
        <dbReference type="ARBA" id="ARBA00023242"/>
    </source>
</evidence>
<dbReference type="AlphaFoldDB" id="T1JS70"/>
<dbReference type="GO" id="GO:0005634">
    <property type="term" value="C:nucleus"/>
    <property type="evidence" value="ECO:0007669"/>
    <property type="project" value="UniProtKB-SubCell"/>
</dbReference>
<name>T1JS70_TETUR</name>
<evidence type="ECO:0000313" key="8">
    <source>
        <dbReference type="Proteomes" id="UP000015104"/>
    </source>
</evidence>
<dbReference type="EMBL" id="CAEY01000458">
    <property type="status" value="NOT_ANNOTATED_CDS"/>
    <property type="molecule type" value="Genomic_DNA"/>
</dbReference>
<accession>T1JS70</accession>
<dbReference type="InterPro" id="IPR040454">
    <property type="entry name" value="TF_IIIC_Tfc1/Sfc1"/>
</dbReference>
<evidence type="ECO:0000259" key="5">
    <source>
        <dbReference type="Pfam" id="PF09734"/>
    </source>
</evidence>
<reference evidence="7" key="2">
    <citation type="submission" date="2015-06" db="UniProtKB">
        <authorList>
            <consortium name="EnsemblMetazoa"/>
        </authorList>
    </citation>
    <scope>IDENTIFICATION</scope>
</reference>
<dbReference type="STRING" id="32264.T1JS70"/>
<evidence type="ECO:0000256" key="1">
    <source>
        <dbReference type="ARBA" id="ARBA00004123"/>
    </source>
</evidence>
<comment type="subcellular location">
    <subcellularLocation>
        <location evidence="1">Nucleus</location>
    </subcellularLocation>
</comment>
<sequence length="385" mass="44211">MSQIKELVSIEYPGIVKNLDKMMETIGGTEQLIKTFKKSGSRLELSPRPDLFSHPILGDKVPTNNLLVKCIETTVTDEQGNVKKIYETQIVGFISVSYKFKALADFQYLPMEKVSSDSDRPKYKSRYADIVPQDPFSSLSSFNPEAPLLILPTIFSRFDLPTEYYFKDDPVHRNELMNKVGETHQARSIIGLTRKPRSILAMLINWDEEIPMEPNPVLIKNAGSIKNANLLEDLKKLFENRPIWSRNALLYKLKCGRDELKILLPCVAFYYPNGPFRCQWVRYGFDPRKNKSCKIYQTLDFRVKQAYIKKDSSDKIMPKRSIYEYAMPLLKREPFKKAQESQGSVIQSTIFLPAPGPSTYIVCGSISSSTFTGHFYLSTRYLTFL</sequence>
<evidence type="ECO:0000256" key="3">
    <source>
        <dbReference type="ARBA" id="ARBA00023163"/>
    </source>
</evidence>
<dbReference type="PANTHER" id="PTHR13230">
    <property type="entry name" value="GENERAL TRANSCRIPTION FACTOR IIIC, POLYPEPTIDE 5"/>
    <property type="match status" value="1"/>
</dbReference>
<keyword evidence="4" id="KW-0539">Nucleus</keyword>
<evidence type="ECO:0000313" key="7">
    <source>
        <dbReference type="EnsemblMetazoa" id="tetur01g09480.1"/>
    </source>
</evidence>
<dbReference type="GO" id="GO:0001002">
    <property type="term" value="F:RNA polymerase III type 1 promoter sequence-specific DNA binding"/>
    <property type="evidence" value="ECO:0007669"/>
    <property type="project" value="TreeGrafter"/>
</dbReference>
<proteinExistence type="predicted"/>
<keyword evidence="2" id="KW-0238">DNA-binding</keyword>
<keyword evidence="8" id="KW-1185">Reference proteome</keyword>
<dbReference type="eggNOG" id="KOG2473">
    <property type="taxonomic scope" value="Eukaryota"/>
</dbReference>
<feature type="domain" description="Transcription factor IIIC subunit 5 HTH" evidence="5">
    <location>
        <begin position="149"/>
        <end position="302"/>
    </location>
</feature>
<dbReference type="InterPro" id="IPR042536">
    <property type="entry name" value="TFIIIC_tauA_Sfc1"/>
</dbReference>
<dbReference type="Gene3D" id="3.30.200.160">
    <property type="entry name" value="TFIIIC, subcomplex tauA, subunit Sfc1, barrel domain"/>
    <property type="match status" value="1"/>
</dbReference>
<protein>
    <recommendedName>
        <fullName evidence="9">Transcription factor IIIC subunit 5 HTH domain-containing protein</fullName>
    </recommendedName>
</protein>
<keyword evidence="3" id="KW-0804">Transcription</keyword>